<name>A0ABW8D6F6_9GAMM</name>
<gene>
    <name evidence="1" type="ORF">ACD661_06830</name>
</gene>
<keyword evidence="2" id="KW-1185">Reference proteome</keyword>
<accession>A0ABW8D6F6</accession>
<sequence length="297" mass="34167">MNFKTEFSFFQKDSQQLSVDDFDQYFRKLILDSYEKRFDSVADAKFHLALQGCDLQTMVNMLLVFERVGVLEKPIEQSLFYPVGCGDIANAFCTLLTNSTLFTPLTEKPPQLPSLTKELGKNLPQLIRIDIPGHSYVMLACEKTNKEVFGYIYQSNIAEGMEDNSFSLSAWLKDHRSSKTNLTEHLNQVIQLIDADTCTQDKKKIYDALFIAAPIVPVRIPADLDVIIKHINEHPNSSRYKTQHVNPRKLINILEDFERNFRGTHAEQTQSLSQYIEQSRLKMRANEEQQEPDLPTL</sequence>
<protein>
    <recommendedName>
        <fullName evidence="3">Dot/Icm T4SS effector</fullName>
    </recommendedName>
</protein>
<dbReference type="Proteomes" id="UP001615550">
    <property type="component" value="Unassembled WGS sequence"/>
</dbReference>
<dbReference type="EMBL" id="JBGORX010000001">
    <property type="protein sequence ID" value="MFJ1268265.1"/>
    <property type="molecule type" value="Genomic_DNA"/>
</dbReference>
<comment type="caution">
    <text evidence="1">The sequence shown here is derived from an EMBL/GenBank/DDBJ whole genome shotgun (WGS) entry which is preliminary data.</text>
</comment>
<evidence type="ECO:0000313" key="2">
    <source>
        <dbReference type="Proteomes" id="UP001615550"/>
    </source>
</evidence>
<dbReference type="RefSeq" id="WP_400187078.1">
    <property type="nucleotide sequence ID" value="NZ_JBGORX010000001.1"/>
</dbReference>
<proteinExistence type="predicted"/>
<evidence type="ECO:0008006" key="3">
    <source>
        <dbReference type="Google" id="ProtNLM"/>
    </source>
</evidence>
<organism evidence="1 2">
    <name type="scientific">Legionella lytica</name>
    <dbReference type="NCBI Taxonomy" id="96232"/>
    <lineage>
        <taxon>Bacteria</taxon>
        <taxon>Pseudomonadati</taxon>
        <taxon>Pseudomonadota</taxon>
        <taxon>Gammaproteobacteria</taxon>
        <taxon>Legionellales</taxon>
        <taxon>Legionellaceae</taxon>
        <taxon>Legionella</taxon>
    </lineage>
</organism>
<reference evidence="1 2" key="1">
    <citation type="submission" date="2024-08" db="EMBL/GenBank/DDBJ databases">
        <title>Draft Genome Sequence of Legionella lytica strain DSB2004, Isolated From a Fire Sprinkler System.</title>
        <authorList>
            <person name="Everhart A.D."/>
            <person name="Kidane D.T."/>
            <person name="Farone A.L."/>
            <person name="Farone M.B."/>
        </authorList>
    </citation>
    <scope>NUCLEOTIDE SEQUENCE [LARGE SCALE GENOMIC DNA]</scope>
    <source>
        <strain evidence="1 2">DSB2004</strain>
    </source>
</reference>
<evidence type="ECO:0000313" key="1">
    <source>
        <dbReference type="EMBL" id="MFJ1268265.1"/>
    </source>
</evidence>